<keyword evidence="4" id="KW-1185">Reference proteome</keyword>
<dbReference type="AlphaFoldDB" id="A0A1C5H0X9"/>
<gene>
    <name evidence="3" type="ORF">GA0070613_0670</name>
</gene>
<evidence type="ECO:0000313" key="4">
    <source>
        <dbReference type="Proteomes" id="UP000198221"/>
    </source>
</evidence>
<name>A0A1C5H0X9_9ACTN</name>
<dbReference type="SUPFAM" id="SSF55961">
    <property type="entry name" value="Bet v1-like"/>
    <property type="match status" value="1"/>
</dbReference>
<accession>A0A1C5H0X9</accession>
<evidence type="ECO:0000256" key="1">
    <source>
        <dbReference type="ARBA" id="ARBA00006817"/>
    </source>
</evidence>
<proteinExistence type="inferred from homology"/>
<organism evidence="3 4">
    <name type="scientific">Micromonospora inositola</name>
    <dbReference type="NCBI Taxonomy" id="47865"/>
    <lineage>
        <taxon>Bacteria</taxon>
        <taxon>Bacillati</taxon>
        <taxon>Actinomycetota</taxon>
        <taxon>Actinomycetes</taxon>
        <taxon>Micromonosporales</taxon>
        <taxon>Micromonosporaceae</taxon>
        <taxon>Micromonospora</taxon>
    </lineage>
</organism>
<dbReference type="CDD" id="cd07814">
    <property type="entry name" value="SRPBCC_CalC_Aha1-like"/>
    <property type="match status" value="1"/>
</dbReference>
<dbReference type="Proteomes" id="UP000198221">
    <property type="component" value="Chromosome I"/>
</dbReference>
<dbReference type="Gene3D" id="3.30.530.20">
    <property type="match status" value="1"/>
</dbReference>
<reference evidence="4" key="1">
    <citation type="submission" date="2016-06" db="EMBL/GenBank/DDBJ databases">
        <authorList>
            <person name="Varghese N."/>
            <person name="Submissions Spin"/>
        </authorList>
    </citation>
    <scope>NUCLEOTIDE SEQUENCE [LARGE SCALE GENOMIC DNA]</scope>
    <source>
        <strain evidence="4">DSM 43819</strain>
    </source>
</reference>
<sequence length="151" mass="16604">MSTVVRLHRDLPAPPDKVYRAWLDPDLLRRWLAPGGLEVARAEVEPRIGGRYRIWHTDAGTDVGGFDCELVELEEDRRLVWRWGFVGPQRAAGPTFDSLLTVTLDGKPEGGTALTLVHERLEDLAGAMPQVADGVAPGWKSVLDKLAEVAA</sequence>
<evidence type="ECO:0000259" key="2">
    <source>
        <dbReference type="Pfam" id="PF08327"/>
    </source>
</evidence>
<dbReference type="Pfam" id="PF08327">
    <property type="entry name" value="AHSA1"/>
    <property type="match status" value="1"/>
</dbReference>
<dbReference type="OrthoDB" id="9786557at2"/>
<comment type="similarity">
    <text evidence="1">Belongs to the AHA1 family.</text>
</comment>
<dbReference type="InterPro" id="IPR023393">
    <property type="entry name" value="START-like_dom_sf"/>
</dbReference>
<dbReference type="RefSeq" id="WP_089010924.1">
    <property type="nucleotide sequence ID" value="NZ_LT607754.1"/>
</dbReference>
<evidence type="ECO:0000313" key="3">
    <source>
        <dbReference type="EMBL" id="SCG39660.1"/>
    </source>
</evidence>
<feature type="domain" description="Activator of Hsp90 ATPase homologue 1/2-like C-terminal" evidence="2">
    <location>
        <begin position="13"/>
        <end position="150"/>
    </location>
</feature>
<dbReference type="EMBL" id="LT607754">
    <property type="protein sequence ID" value="SCG39660.1"/>
    <property type="molecule type" value="Genomic_DNA"/>
</dbReference>
<dbReference type="InterPro" id="IPR013538">
    <property type="entry name" value="ASHA1/2-like_C"/>
</dbReference>
<protein>
    <submittedName>
        <fullName evidence="3">Uncharacterized conserved protein YndB, AHSA1/START domain</fullName>
    </submittedName>
</protein>